<evidence type="ECO:0000259" key="3">
    <source>
        <dbReference type="PROSITE" id="PS50930"/>
    </source>
</evidence>
<dbReference type="PANTHER" id="PTHR37299">
    <property type="entry name" value="TRANSCRIPTIONAL REGULATOR-RELATED"/>
    <property type="match status" value="1"/>
</dbReference>
<feature type="domain" description="Response regulatory" evidence="2">
    <location>
        <begin position="5"/>
        <end position="116"/>
    </location>
</feature>
<keyword evidence="4" id="KW-0238">DNA-binding</keyword>
<dbReference type="InterPro" id="IPR001789">
    <property type="entry name" value="Sig_transdc_resp-reg_receiver"/>
</dbReference>
<dbReference type="AlphaFoldDB" id="A0A8J8G3Y4"/>
<keyword evidence="1" id="KW-0597">Phosphoprotein</keyword>
<sequence>MEKIKCIILDDEPLAISLLEKYVQKINYLDLVFSSENPISVLEYIKNNEVDLIFLDIQMPQLSGIDFMKISGEKLKYILTTAYSEYALQGYEHNVVDYLLKPISFERFQKSTLKAQEYFQINESGSTYFFIKSGGQQIKINFSEILCIESIKDYVCIKTESEEYVYLETLKSLETLLPKNFPRVHKSFIINLDKILKFNSKTVTIISEKEIPIGETYKSQMFSALK</sequence>
<dbReference type="SMART" id="SM00448">
    <property type="entry name" value="REC"/>
    <property type="match status" value="1"/>
</dbReference>
<dbReference type="InterPro" id="IPR011006">
    <property type="entry name" value="CheY-like_superfamily"/>
</dbReference>
<dbReference type="InterPro" id="IPR007492">
    <property type="entry name" value="LytTR_DNA-bd_dom"/>
</dbReference>
<name>A0A8J8G3Y4_9FLAO</name>
<dbReference type="SMART" id="SM00850">
    <property type="entry name" value="LytTR"/>
    <property type="match status" value="1"/>
</dbReference>
<comment type="caution">
    <text evidence="4">The sequence shown here is derived from an EMBL/GenBank/DDBJ whole genome shotgun (WGS) entry which is preliminary data.</text>
</comment>
<gene>
    <name evidence="4" type="ORF">HNQ03_000083</name>
</gene>
<dbReference type="RefSeq" id="WP_173777661.1">
    <property type="nucleotide sequence ID" value="NZ_JABSNO010000001.1"/>
</dbReference>
<dbReference type="GO" id="GO:0003677">
    <property type="term" value="F:DNA binding"/>
    <property type="evidence" value="ECO:0007669"/>
    <property type="project" value="UniProtKB-KW"/>
</dbReference>
<dbReference type="Gene3D" id="2.40.50.1020">
    <property type="entry name" value="LytTr DNA-binding domain"/>
    <property type="match status" value="1"/>
</dbReference>
<evidence type="ECO:0000256" key="1">
    <source>
        <dbReference type="PROSITE-ProRule" id="PRU00169"/>
    </source>
</evidence>
<dbReference type="SUPFAM" id="SSF52172">
    <property type="entry name" value="CheY-like"/>
    <property type="match status" value="1"/>
</dbReference>
<dbReference type="PROSITE" id="PS50110">
    <property type="entry name" value="RESPONSE_REGULATORY"/>
    <property type="match status" value="1"/>
</dbReference>
<proteinExistence type="predicted"/>
<keyword evidence="5" id="KW-1185">Reference proteome</keyword>
<dbReference type="PANTHER" id="PTHR37299:SF1">
    <property type="entry name" value="STAGE 0 SPORULATION PROTEIN A HOMOLOG"/>
    <property type="match status" value="1"/>
</dbReference>
<feature type="domain" description="HTH LytTR-type" evidence="3">
    <location>
        <begin position="129"/>
        <end position="195"/>
    </location>
</feature>
<dbReference type="Gene3D" id="3.40.50.2300">
    <property type="match status" value="1"/>
</dbReference>
<organism evidence="4 5">
    <name type="scientific">Frigoriflavimonas asaccharolytica</name>
    <dbReference type="NCBI Taxonomy" id="2735899"/>
    <lineage>
        <taxon>Bacteria</taxon>
        <taxon>Pseudomonadati</taxon>
        <taxon>Bacteroidota</taxon>
        <taxon>Flavobacteriia</taxon>
        <taxon>Flavobacteriales</taxon>
        <taxon>Weeksellaceae</taxon>
        <taxon>Frigoriflavimonas</taxon>
    </lineage>
</organism>
<dbReference type="EMBL" id="JABSNO010000001">
    <property type="protein sequence ID" value="NRS91018.1"/>
    <property type="molecule type" value="Genomic_DNA"/>
</dbReference>
<evidence type="ECO:0000313" key="4">
    <source>
        <dbReference type="EMBL" id="NRS91018.1"/>
    </source>
</evidence>
<protein>
    <submittedName>
        <fullName evidence="4">DNA-binding LytR/AlgR family response regulator</fullName>
    </submittedName>
</protein>
<dbReference type="Pfam" id="PF00072">
    <property type="entry name" value="Response_reg"/>
    <property type="match status" value="1"/>
</dbReference>
<dbReference type="Pfam" id="PF04397">
    <property type="entry name" value="LytTR"/>
    <property type="match status" value="1"/>
</dbReference>
<evidence type="ECO:0000313" key="5">
    <source>
        <dbReference type="Proteomes" id="UP000610746"/>
    </source>
</evidence>
<reference evidence="4" key="1">
    <citation type="submission" date="2020-05" db="EMBL/GenBank/DDBJ databases">
        <title>Genomic Encyclopedia of Type Strains, Phase IV (KMG-V): Genome sequencing to study the core and pangenomes of soil and plant-associated prokaryotes.</title>
        <authorList>
            <person name="Whitman W."/>
        </authorList>
    </citation>
    <scope>NUCLEOTIDE SEQUENCE</scope>
    <source>
        <strain evidence="4">16F</strain>
    </source>
</reference>
<feature type="modified residue" description="4-aspartylphosphate" evidence="1">
    <location>
        <position position="56"/>
    </location>
</feature>
<dbReference type="GO" id="GO:0000156">
    <property type="term" value="F:phosphorelay response regulator activity"/>
    <property type="evidence" value="ECO:0007669"/>
    <property type="project" value="InterPro"/>
</dbReference>
<dbReference type="PROSITE" id="PS50930">
    <property type="entry name" value="HTH_LYTTR"/>
    <property type="match status" value="1"/>
</dbReference>
<evidence type="ECO:0000259" key="2">
    <source>
        <dbReference type="PROSITE" id="PS50110"/>
    </source>
</evidence>
<dbReference type="Proteomes" id="UP000610746">
    <property type="component" value="Unassembled WGS sequence"/>
</dbReference>
<accession>A0A8J8G3Y4</accession>
<dbReference type="InterPro" id="IPR046947">
    <property type="entry name" value="LytR-like"/>
</dbReference>